<dbReference type="AlphaFoldDB" id="A0A382CLV1"/>
<dbReference type="InterPro" id="IPR011990">
    <property type="entry name" value="TPR-like_helical_dom_sf"/>
</dbReference>
<reference evidence="3" key="1">
    <citation type="submission" date="2018-05" db="EMBL/GenBank/DDBJ databases">
        <authorList>
            <person name="Lanie J.A."/>
            <person name="Ng W.-L."/>
            <person name="Kazmierczak K.M."/>
            <person name="Andrzejewski T.M."/>
            <person name="Davidsen T.M."/>
            <person name="Wayne K.J."/>
            <person name="Tettelin H."/>
            <person name="Glass J.I."/>
            <person name="Rusch D."/>
            <person name="Podicherti R."/>
            <person name="Tsui H.-C.T."/>
            <person name="Winkler M.E."/>
        </authorList>
    </citation>
    <scope>NUCLEOTIDE SEQUENCE</scope>
</reference>
<dbReference type="PANTHER" id="PTHR44858">
    <property type="entry name" value="TETRATRICOPEPTIDE REPEAT PROTEIN 6"/>
    <property type="match status" value="1"/>
</dbReference>
<dbReference type="PROSITE" id="PS50005">
    <property type="entry name" value="TPR"/>
    <property type="match status" value="1"/>
</dbReference>
<name>A0A382CLV1_9ZZZZ</name>
<evidence type="ECO:0000256" key="2">
    <source>
        <dbReference type="ARBA" id="ARBA00022803"/>
    </source>
</evidence>
<proteinExistence type="predicted"/>
<dbReference type="InterPro" id="IPR050498">
    <property type="entry name" value="Ycf3"/>
</dbReference>
<dbReference type="PANTHER" id="PTHR44858:SF1">
    <property type="entry name" value="UDP-N-ACETYLGLUCOSAMINE--PEPTIDE N-ACETYLGLUCOSAMINYLTRANSFERASE SPINDLY-RELATED"/>
    <property type="match status" value="1"/>
</dbReference>
<evidence type="ECO:0000256" key="1">
    <source>
        <dbReference type="ARBA" id="ARBA00022737"/>
    </source>
</evidence>
<keyword evidence="2" id="KW-0802">TPR repeat</keyword>
<sequence>MSKNNIKSVHSMNRFLFNSIFCIPLTTVLLVMGSPIMADQNDPRLDLLFKNLKASVSFQKASSVEIQIWKIWMEHRNPRAQSSMFLGIEAMNNQQLGKALGHFNQLTEIEPEFAEGWNKRATVLYLMGRFKESEEDILRTLKLEPRHFGALSGQGLIRMALEDWSGAITVLEAGLRIHPHMSGVIRNLEYVRKKQKESMT</sequence>
<organism evidence="3">
    <name type="scientific">marine metagenome</name>
    <dbReference type="NCBI Taxonomy" id="408172"/>
    <lineage>
        <taxon>unclassified sequences</taxon>
        <taxon>metagenomes</taxon>
        <taxon>ecological metagenomes</taxon>
    </lineage>
</organism>
<protein>
    <submittedName>
        <fullName evidence="3">Uncharacterized protein</fullName>
    </submittedName>
</protein>
<keyword evidence="1" id="KW-0677">Repeat</keyword>
<dbReference type="InterPro" id="IPR019734">
    <property type="entry name" value="TPR_rpt"/>
</dbReference>
<dbReference type="EMBL" id="UINC01035148">
    <property type="protein sequence ID" value="SVB27100.1"/>
    <property type="molecule type" value="Genomic_DNA"/>
</dbReference>
<evidence type="ECO:0000313" key="3">
    <source>
        <dbReference type="EMBL" id="SVB27100.1"/>
    </source>
</evidence>
<dbReference type="SMART" id="SM00028">
    <property type="entry name" value="TPR"/>
    <property type="match status" value="3"/>
</dbReference>
<accession>A0A382CLV1</accession>
<dbReference type="Gene3D" id="1.25.40.10">
    <property type="entry name" value="Tetratricopeptide repeat domain"/>
    <property type="match status" value="1"/>
</dbReference>
<gene>
    <name evidence="3" type="ORF">METZ01_LOCUS179954</name>
</gene>
<dbReference type="SUPFAM" id="SSF48452">
    <property type="entry name" value="TPR-like"/>
    <property type="match status" value="1"/>
</dbReference>